<evidence type="ECO:0000259" key="3">
    <source>
        <dbReference type="PROSITE" id="PS51819"/>
    </source>
</evidence>
<keyword evidence="5" id="KW-1185">Reference proteome</keyword>
<keyword evidence="4" id="KW-0503">Monooxygenase</keyword>
<reference evidence="4" key="1">
    <citation type="submission" date="2022-10" db="EMBL/GenBank/DDBJ databases">
        <title>Streptomyces beihaiensis sp. nov., a chitin degrading actinobacterium, isolated from shrimp pond soil.</title>
        <authorList>
            <person name="Xie J."/>
            <person name="Shen N."/>
        </authorList>
    </citation>
    <scope>NUCLEOTIDE SEQUENCE</scope>
    <source>
        <strain evidence="4">GXMU-J5</strain>
    </source>
</reference>
<dbReference type="CDD" id="cd06587">
    <property type="entry name" value="VOC"/>
    <property type="match status" value="1"/>
</dbReference>
<accession>A0ABT3TUQ5</accession>
<dbReference type="InterPro" id="IPR007138">
    <property type="entry name" value="ABM_dom"/>
</dbReference>
<comment type="caution">
    <text evidence="4">The sequence shown here is derived from an EMBL/GenBank/DDBJ whole genome shotgun (WGS) entry which is preliminary data.</text>
</comment>
<evidence type="ECO:0000313" key="5">
    <source>
        <dbReference type="Proteomes" id="UP001163064"/>
    </source>
</evidence>
<proteinExistence type="predicted"/>
<name>A0ABT3TUQ5_9ACTN</name>
<evidence type="ECO:0000313" key="4">
    <source>
        <dbReference type="EMBL" id="MCX3060162.1"/>
    </source>
</evidence>
<dbReference type="InterPro" id="IPR029068">
    <property type="entry name" value="Glyas_Bleomycin-R_OHBP_Dase"/>
</dbReference>
<evidence type="ECO:0000259" key="2">
    <source>
        <dbReference type="PROSITE" id="PS51725"/>
    </source>
</evidence>
<feature type="domain" description="VOC" evidence="3">
    <location>
        <begin position="107"/>
        <end position="233"/>
    </location>
</feature>
<dbReference type="PANTHER" id="PTHR43048">
    <property type="entry name" value="METHYLMALONYL-COA EPIMERASE"/>
    <property type="match status" value="1"/>
</dbReference>
<evidence type="ECO:0000256" key="1">
    <source>
        <dbReference type="ARBA" id="ARBA00022723"/>
    </source>
</evidence>
<feature type="domain" description="ABM" evidence="2">
    <location>
        <begin position="2"/>
        <end position="93"/>
    </location>
</feature>
<dbReference type="Pfam" id="PF03992">
    <property type="entry name" value="ABM"/>
    <property type="match status" value="1"/>
</dbReference>
<dbReference type="SUPFAM" id="SSF54593">
    <property type="entry name" value="Glyoxalase/Bleomycin resistance protein/Dihydroxybiphenyl dioxygenase"/>
    <property type="match status" value="1"/>
</dbReference>
<keyword evidence="4" id="KW-0560">Oxidoreductase</keyword>
<dbReference type="GO" id="GO:0004497">
    <property type="term" value="F:monooxygenase activity"/>
    <property type="evidence" value="ECO:0007669"/>
    <property type="project" value="UniProtKB-KW"/>
</dbReference>
<dbReference type="PANTHER" id="PTHR43048:SF5">
    <property type="entry name" value="BLR5325 PROTEIN"/>
    <property type="match status" value="1"/>
</dbReference>
<sequence length="246" mass="27725">MVTFALHLRVKPGREAEAVAALTTIERRSRGDAGCQYFTWFQHDEEPLRFTLLEQWESQRHLDDHLAQDQSVWEAFVPALAENPVSQRLRPVADLPGRSSGPGPVPRWAHVGLNCRDQDVTEAFYTRWFGFRRVRLVELEDLRVVFLRRADAVLELFATDAEPLGESEADGPTRPGTVRHLAFQVDDLDAFLKAADGRLDVTLGPLSFDAVVPGWRAIWVRDPDGLVVEIAEGYTDDPRSPQAELT</sequence>
<dbReference type="Proteomes" id="UP001163064">
    <property type="component" value="Unassembled WGS sequence"/>
</dbReference>
<keyword evidence="1" id="KW-0479">Metal-binding</keyword>
<gene>
    <name evidence="4" type="ORF">OFY01_10415</name>
</gene>
<dbReference type="PROSITE" id="PS51725">
    <property type="entry name" value="ABM"/>
    <property type="match status" value="1"/>
</dbReference>
<dbReference type="PROSITE" id="PS51819">
    <property type="entry name" value="VOC"/>
    <property type="match status" value="1"/>
</dbReference>
<dbReference type="InterPro" id="IPR011008">
    <property type="entry name" value="Dimeric_a/b-barrel"/>
</dbReference>
<dbReference type="Pfam" id="PF00903">
    <property type="entry name" value="Glyoxalase"/>
    <property type="match status" value="1"/>
</dbReference>
<protein>
    <submittedName>
        <fullName evidence="4">Antibiotic biosynthesis monooxygenase</fullName>
    </submittedName>
</protein>
<dbReference type="InterPro" id="IPR037523">
    <property type="entry name" value="VOC_core"/>
</dbReference>
<dbReference type="RefSeq" id="WP_266598549.1">
    <property type="nucleotide sequence ID" value="NZ_JAPHNL010000090.1"/>
</dbReference>
<dbReference type="Gene3D" id="3.30.70.100">
    <property type="match status" value="1"/>
</dbReference>
<dbReference type="Gene3D" id="3.10.180.10">
    <property type="entry name" value="2,3-Dihydroxybiphenyl 1,2-Dioxygenase, domain 1"/>
    <property type="match status" value="1"/>
</dbReference>
<dbReference type="InterPro" id="IPR004360">
    <property type="entry name" value="Glyas_Fos-R_dOase_dom"/>
</dbReference>
<dbReference type="EMBL" id="JAPHNL010000090">
    <property type="protein sequence ID" value="MCX3060162.1"/>
    <property type="molecule type" value="Genomic_DNA"/>
</dbReference>
<organism evidence="4 5">
    <name type="scientific">Streptomyces beihaiensis</name>
    <dbReference type="NCBI Taxonomy" id="2984495"/>
    <lineage>
        <taxon>Bacteria</taxon>
        <taxon>Bacillati</taxon>
        <taxon>Actinomycetota</taxon>
        <taxon>Actinomycetes</taxon>
        <taxon>Kitasatosporales</taxon>
        <taxon>Streptomycetaceae</taxon>
        <taxon>Streptomyces</taxon>
    </lineage>
</organism>
<dbReference type="InterPro" id="IPR051785">
    <property type="entry name" value="MMCE/EMCE_epimerase"/>
</dbReference>
<dbReference type="SUPFAM" id="SSF54909">
    <property type="entry name" value="Dimeric alpha+beta barrel"/>
    <property type="match status" value="1"/>
</dbReference>